<sequence>MVETISVSHAYSRERTHRRREESHERGYGVDLLSLTVPHGLLGQRKPPYALSLVVFLRFIHAVTKPRLQESTVPFSSFLNSQGSPPPQKKTRFD</sequence>
<name>A0A8T2P221_9TELE</name>
<accession>A0A8T2P221</accession>
<feature type="compositionally biased region" description="Polar residues" evidence="1">
    <location>
        <begin position="74"/>
        <end position="83"/>
    </location>
</feature>
<evidence type="ECO:0000313" key="2">
    <source>
        <dbReference type="EMBL" id="KAG9342717.1"/>
    </source>
</evidence>
<protein>
    <submittedName>
        <fullName evidence="2">Uncharacterized protein</fullName>
    </submittedName>
</protein>
<evidence type="ECO:0000256" key="1">
    <source>
        <dbReference type="SAM" id="MobiDB-lite"/>
    </source>
</evidence>
<feature type="region of interest" description="Disordered" evidence="1">
    <location>
        <begin position="1"/>
        <end position="25"/>
    </location>
</feature>
<keyword evidence="3" id="KW-1185">Reference proteome</keyword>
<dbReference type="EMBL" id="JAFBMS010000026">
    <property type="protein sequence ID" value="KAG9342717.1"/>
    <property type="molecule type" value="Genomic_DNA"/>
</dbReference>
<feature type="region of interest" description="Disordered" evidence="1">
    <location>
        <begin position="74"/>
        <end position="94"/>
    </location>
</feature>
<evidence type="ECO:0000313" key="3">
    <source>
        <dbReference type="Proteomes" id="UP000824540"/>
    </source>
</evidence>
<dbReference type="AlphaFoldDB" id="A0A8T2P221"/>
<gene>
    <name evidence="2" type="ORF">JZ751_015579</name>
</gene>
<feature type="compositionally biased region" description="Basic and acidic residues" evidence="1">
    <location>
        <begin position="11"/>
        <end position="25"/>
    </location>
</feature>
<reference evidence="2" key="1">
    <citation type="thesis" date="2021" institute="BYU ScholarsArchive" country="Provo, UT, USA">
        <title>Applications of and Algorithms for Genome Assembly and Genomic Analyses with an Emphasis on Marine Teleosts.</title>
        <authorList>
            <person name="Pickett B.D."/>
        </authorList>
    </citation>
    <scope>NUCLEOTIDE SEQUENCE</scope>
    <source>
        <strain evidence="2">HI-2016</strain>
    </source>
</reference>
<comment type="caution">
    <text evidence="2">The sequence shown here is derived from an EMBL/GenBank/DDBJ whole genome shotgun (WGS) entry which is preliminary data.</text>
</comment>
<dbReference type="Proteomes" id="UP000824540">
    <property type="component" value="Unassembled WGS sequence"/>
</dbReference>
<organism evidence="2 3">
    <name type="scientific">Albula glossodonta</name>
    <name type="common">roundjaw bonefish</name>
    <dbReference type="NCBI Taxonomy" id="121402"/>
    <lineage>
        <taxon>Eukaryota</taxon>
        <taxon>Metazoa</taxon>
        <taxon>Chordata</taxon>
        <taxon>Craniata</taxon>
        <taxon>Vertebrata</taxon>
        <taxon>Euteleostomi</taxon>
        <taxon>Actinopterygii</taxon>
        <taxon>Neopterygii</taxon>
        <taxon>Teleostei</taxon>
        <taxon>Albuliformes</taxon>
        <taxon>Albulidae</taxon>
        <taxon>Albula</taxon>
    </lineage>
</organism>
<proteinExistence type="predicted"/>